<gene>
    <name evidence="1" type="ORF">LCGC14_0670190</name>
</gene>
<sequence length="58" mass="6157">MLLPAHLPCLCIRRTVCSAATLGNLTPAHAPNVPLYNKSEGQQAGFLMGPGKRPVVFV</sequence>
<accession>A0A0F9RBB6</accession>
<reference evidence="1" key="1">
    <citation type="journal article" date="2015" name="Nature">
        <title>Complex archaea that bridge the gap between prokaryotes and eukaryotes.</title>
        <authorList>
            <person name="Spang A."/>
            <person name="Saw J.H."/>
            <person name="Jorgensen S.L."/>
            <person name="Zaremba-Niedzwiedzka K."/>
            <person name="Martijn J."/>
            <person name="Lind A.E."/>
            <person name="van Eijk R."/>
            <person name="Schleper C."/>
            <person name="Guy L."/>
            <person name="Ettema T.J."/>
        </authorList>
    </citation>
    <scope>NUCLEOTIDE SEQUENCE</scope>
</reference>
<name>A0A0F9RBB6_9ZZZZ</name>
<dbReference type="AlphaFoldDB" id="A0A0F9RBB6"/>
<protein>
    <submittedName>
        <fullName evidence="1">Uncharacterized protein</fullName>
    </submittedName>
</protein>
<dbReference type="EMBL" id="LAZR01001315">
    <property type="protein sequence ID" value="KKN46712.1"/>
    <property type="molecule type" value="Genomic_DNA"/>
</dbReference>
<organism evidence="1">
    <name type="scientific">marine sediment metagenome</name>
    <dbReference type="NCBI Taxonomy" id="412755"/>
    <lineage>
        <taxon>unclassified sequences</taxon>
        <taxon>metagenomes</taxon>
        <taxon>ecological metagenomes</taxon>
    </lineage>
</organism>
<comment type="caution">
    <text evidence="1">The sequence shown here is derived from an EMBL/GenBank/DDBJ whole genome shotgun (WGS) entry which is preliminary data.</text>
</comment>
<proteinExistence type="predicted"/>
<evidence type="ECO:0000313" key="1">
    <source>
        <dbReference type="EMBL" id="KKN46712.1"/>
    </source>
</evidence>